<dbReference type="Proteomes" id="UP000054630">
    <property type="component" value="Unassembled WGS sequence"/>
</dbReference>
<keyword evidence="2" id="KW-1185">Reference proteome</keyword>
<accession>A0A0V0RX47</accession>
<name>A0A0V0RX47_9BILA</name>
<sequence length="59" mass="7131">MATEARRSIDYWGQYNWTRPSNRIGRLMNRRTVQLANWWGVAWSDCVSTSKFDRLHWQA</sequence>
<gene>
    <name evidence="1" type="ORF">T07_9065</name>
</gene>
<organism evidence="1 2">
    <name type="scientific">Trichinella nelsoni</name>
    <dbReference type="NCBI Taxonomy" id="6336"/>
    <lineage>
        <taxon>Eukaryota</taxon>
        <taxon>Metazoa</taxon>
        <taxon>Ecdysozoa</taxon>
        <taxon>Nematoda</taxon>
        <taxon>Enoplea</taxon>
        <taxon>Dorylaimia</taxon>
        <taxon>Trichinellida</taxon>
        <taxon>Trichinellidae</taxon>
        <taxon>Trichinella</taxon>
    </lineage>
</organism>
<proteinExistence type="predicted"/>
<dbReference type="EMBL" id="JYDL01000064">
    <property type="protein sequence ID" value="KRX19026.1"/>
    <property type="molecule type" value="Genomic_DNA"/>
</dbReference>
<evidence type="ECO:0000313" key="2">
    <source>
        <dbReference type="Proteomes" id="UP000054630"/>
    </source>
</evidence>
<protein>
    <submittedName>
        <fullName evidence="1">Uncharacterized protein</fullName>
    </submittedName>
</protein>
<evidence type="ECO:0000313" key="1">
    <source>
        <dbReference type="EMBL" id="KRX19026.1"/>
    </source>
</evidence>
<reference evidence="1 2" key="1">
    <citation type="submission" date="2015-01" db="EMBL/GenBank/DDBJ databases">
        <title>Evolution of Trichinella species and genotypes.</title>
        <authorList>
            <person name="Korhonen P.K."/>
            <person name="Edoardo P."/>
            <person name="Giuseppe L.R."/>
            <person name="Gasser R.B."/>
        </authorList>
    </citation>
    <scope>NUCLEOTIDE SEQUENCE [LARGE SCALE GENOMIC DNA]</scope>
    <source>
        <strain evidence="1">ISS37</strain>
    </source>
</reference>
<comment type="caution">
    <text evidence="1">The sequence shown here is derived from an EMBL/GenBank/DDBJ whole genome shotgun (WGS) entry which is preliminary data.</text>
</comment>
<dbReference type="OrthoDB" id="10312947at2759"/>
<dbReference type="AlphaFoldDB" id="A0A0V0RX47"/>